<evidence type="ECO:0000313" key="1">
    <source>
        <dbReference type="EMBL" id="MFD1021052.1"/>
    </source>
</evidence>
<dbReference type="SUPFAM" id="SSF88946">
    <property type="entry name" value="Sigma2 domain of RNA polymerase sigma factors"/>
    <property type="match status" value="1"/>
</dbReference>
<protein>
    <submittedName>
        <fullName evidence="1">RNA polymerase sigma factor</fullName>
    </submittedName>
</protein>
<organism evidence="1 2">
    <name type="scientific">Thalassobacillus hwangdonensis</name>
    <dbReference type="NCBI Taxonomy" id="546108"/>
    <lineage>
        <taxon>Bacteria</taxon>
        <taxon>Bacillati</taxon>
        <taxon>Bacillota</taxon>
        <taxon>Bacilli</taxon>
        <taxon>Bacillales</taxon>
        <taxon>Bacillaceae</taxon>
        <taxon>Thalassobacillus</taxon>
    </lineage>
</organism>
<accession>A0ABW3L5D8</accession>
<sequence>MKSDQSLLLRIARKDRQALEAVYDKYSPLVYRIVRNEIEDRELAERIVCQLFKDLWNRPQTFRKKKLSIAMVKKCQLLIKTFPTLKVVN</sequence>
<dbReference type="InterPro" id="IPR013325">
    <property type="entry name" value="RNA_pol_sigma_r2"/>
</dbReference>
<dbReference type="RefSeq" id="WP_386063803.1">
    <property type="nucleotide sequence ID" value="NZ_JBHTKL010000006.1"/>
</dbReference>
<keyword evidence="2" id="KW-1185">Reference proteome</keyword>
<gene>
    <name evidence="1" type="ORF">ACFQ2J_17820</name>
</gene>
<evidence type="ECO:0000313" key="2">
    <source>
        <dbReference type="Proteomes" id="UP001596990"/>
    </source>
</evidence>
<dbReference type="Proteomes" id="UP001596990">
    <property type="component" value="Unassembled WGS sequence"/>
</dbReference>
<proteinExistence type="predicted"/>
<name>A0ABW3L5D8_9BACI</name>
<reference evidence="2" key="1">
    <citation type="journal article" date="2019" name="Int. J. Syst. Evol. Microbiol.">
        <title>The Global Catalogue of Microorganisms (GCM) 10K type strain sequencing project: providing services to taxonomists for standard genome sequencing and annotation.</title>
        <authorList>
            <consortium name="The Broad Institute Genomics Platform"/>
            <consortium name="The Broad Institute Genome Sequencing Center for Infectious Disease"/>
            <person name="Wu L."/>
            <person name="Ma J."/>
        </authorList>
    </citation>
    <scope>NUCLEOTIDE SEQUENCE [LARGE SCALE GENOMIC DNA]</scope>
    <source>
        <strain evidence="2">CCUG 56607</strain>
    </source>
</reference>
<dbReference type="Gene3D" id="1.10.1740.10">
    <property type="match status" value="1"/>
</dbReference>
<comment type="caution">
    <text evidence="1">The sequence shown here is derived from an EMBL/GenBank/DDBJ whole genome shotgun (WGS) entry which is preliminary data.</text>
</comment>
<dbReference type="EMBL" id="JBHTKL010000006">
    <property type="protein sequence ID" value="MFD1021052.1"/>
    <property type="molecule type" value="Genomic_DNA"/>
</dbReference>